<reference evidence="2" key="1">
    <citation type="journal article" date="2020" name="Stud. Mycol.">
        <title>101 Dothideomycetes genomes: a test case for predicting lifestyles and emergence of pathogens.</title>
        <authorList>
            <person name="Haridas S."/>
            <person name="Albert R."/>
            <person name="Binder M."/>
            <person name="Bloem J."/>
            <person name="Labutti K."/>
            <person name="Salamov A."/>
            <person name="Andreopoulos B."/>
            <person name="Baker S."/>
            <person name="Barry K."/>
            <person name="Bills G."/>
            <person name="Bluhm B."/>
            <person name="Cannon C."/>
            <person name="Castanera R."/>
            <person name="Culley D."/>
            <person name="Daum C."/>
            <person name="Ezra D."/>
            <person name="Gonzalez J."/>
            <person name="Henrissat B."/>
            <person name="Kuo A."/>
            <person name="Liang C."/>
            <person name="Lipzen A."/>
            <person name="Lutzoni F."/>
            <person name="Magnuson J."/>
            <person name="Mondo S."/>
            <person name="Nolan M."/>
            <person name="Ohm R."/>
            <person name="Pangilinan J."/>
            <person name="Park H.-J."/>
            <person name="Ramirez L."/>
            <person name="Alfaro M."/>
            <person name="Sun H."/>
            <person name="Tritt A."/>
            <person name="Yoshinaga Y."/>
            <person name="Zwiers L.-H."/>
            <person name="Turgeon B."/>
            <person name="Goodwin S."/>
            <person name="Spatafora J."/>
            <person name="Crous P."/>
            <person name="Grigoriev I."/>
        </authorList>
    </citation>
    <scope>NUCLEOTIDE SEQUENCE</scope>
    <source>
        <strain evidence="2">CBS 207.26</strain>
    </source>
</reference>
<accession>A0A6A6E3V8</accession>
<dbReference type="Proteomes" id="UP000800200">
    <property type="component" value="Unassembled WGS sequence"/>
</dbReference>
<name>A0A6A6E3V8_9PEZI</name>
<feature type="region of interest" description="Disordered" evidence="1">
    <location>
        <begin position="1"/>
        <end position="94"/>
    </location>
</feature>
<keyword evidence="3" id="KW-1185">Reference proteome</keyword>
<dbReference type="EMBL" id="ML994634">
    <property type="protein sequence ID" value="KAF2185289.1"/>
    <property type="molecule type" value="Genomic_DNA"/>
</dbReference>
<evidence type="ECO:0000313" key="3">
    <source>
        <dbReference type="Proteomes" id="UP000800200"/>
    </source>
</evidence>
<sequence>AWCARPGRPDGSTRRVTVGGNTGKALGGGNTGQLRRPPTNLGDSQEGLNRRGARNLRRGQRLGDSQEVQRWGEALEETQASRTRTRRLETQASSYEGGTQAWLVGRVEQVARRGIWSVAHSARHGRPVMRRLLQATRNGNQRYVGSCAPTLPLASRGA</sequence>
<organism evidence="2 3">
    <name type="scientific">Zopfia rhizophila CBS 207.26</name>
    <dbReference type="NCBI Taxonomy" id="1314779"/>
    <lineage>
        <taxon>Eukaryota</taxon>
        <taxon>Fungi</taxon>
        <taxon>Dikarya</taxon>
        <taxon>Ascomycota</taxon>
        <taxon>Pezizomycotina</taxon>
        <taxon>Dothideomycetes</taxon>
        <taxon>Dothideomycetes incertae sedis</taxon>
        <taxon>Zopfiaceae</taxon>
        <taxon>Zopfia</taxon>
    </lineage>
</organism>
<feature type="non-terminal residue" evidence="2">
    <location>
        <position position="1"/>
    </location>
</feature>
<feature type="compositionally biased region" description="Basic residues" evidence="1">
    <location>
        <begin position="51"/>
        <end position="60"/>
    </location>
</feature>
<protein>
    <submittedName>
        <fullName evidence="2">Uncharacterized protein</fullName>
    </submittedName>
</protein>
<evidence type="ECO:0000256" key="1">
    <source>
        <dbReference type="SAM" id="MobiDB-lite"/>
    </source>
</evidence>
<dbReference type="AlphaFoldDB" id="A0A6A6E3V8"/>
<evidence type="ECO:0000313" key="2">
    <source>
        <dbReference type="EMBL" id="KAF2185289.1"/>
    </source>
</evidence>
<dbReference type="OrthoDB" id="10661477at2759"/>
<gene>
    <name evidence="2" type="ORF">K469DRAFT_708070</name>
</gene>
<feature type="compositionally biased region" description="Gly residues" evidence="1">
    <location>
        <begin position="20"/>
        <end position="31"/>
    </location>
</feature>
<proteinExistence type="predicted"/>